<dbReference type="EMBL" id="JACGWU010000001">
    <property type="protein sequence ID" value="MBA8828323.1"/>
    <property type="molecule type" value="Genomic_DNA"/>
</dbReference>
<reference evidence="1 2" key="1">
    <citation type="submission" date="2020-07" db="EMBL/GenBank/DDBJ databases">
        <title>Sequencing the genomes of 1000 actinobacteria strains.</title>
        <authorList>
            <person name="Klenk H.-P."/>
        </authorList>
    </citation>
    <scope>NUCLEOTIDE SEQUENCE [LARGE SCALE GENOMIC DNA]</scope>
    <source>
        <strain evidence="1 2">DSM 23737</strain>
    </source>
</reference>
<protein>
    <submittedName>
        <fullName evidence="1">Uncharacterized protein</fullName>
    </submittedName>
</protein>
<comment type="caution">
    <text evidence="1">The sequence shown here is derived from an EMBL/GenBank/DDBJ whole genome shotgun (WGS) entry which is preliminary data.</text>
</comment>
<sequence length="55" mass="6498">MRGRRCRNFSGVREKRTKQRMHLTTIYKPLGKAIRSGLFRLARYSRPLVVFVTMG</sequence>
<name>A0A7W3JS95_9MICO</name>
<keyword evidence="2" id="KW-1185">Reference proteome</keyword>
<evidence type="ECO:0000313" key="2">
    <source>
        <dbReference type="Proteomes" id="UP000524237"/>
    </source>
</evidence>
<gene>
    <name evidence="1" type="ORF">FB555_000394</name>
</gene>
<organism evidence="1 2">
    <name type="scientific">Alpinimonas psychrophila</name>
    <dbReference type="NCBI Taxonomy" id="748908"/>
    <lineage>
        <taxon>Bacteria</taxon>
        <taxon>Bacillati</taxon>
        <taxon>Actinomycetota</taxon>
        <taxon>Actinomycetes</taxon>
        <taxon>Micrococcales</taxon>
        <taxon>Microbacteriaceae</taxon>
        <taxon>Alpinimonas</taxon>
    </lineage>
</organism>
<proteinExistence type="predicted"/>
<evidence type="ECO:0000313" key="1">
    <source>
        <dbReference type="EMBL" id="MBA8828323.1"/>
    </source>
</evidence>
<dbReference type="AlphaFoldDB" id="A0A7W3JS95"/>
<dbReference type="Proteomes" id="UP000524237">
    <property type="component" value="Unassembled WGS sequence"/>
</dbReference>
<accession>A0A7W3JS95</accession>